<keyword evidence="1" id="KW-1133">Transmembrane helix</keyword>
<reference evidence="2" key="1">
    <citation type="submission" date="2022-11" db="EMBL/GenBank/DDBJ databases">
        <authorList>
            <person name="Kikuchi T."/>
        </authorList>
    </citation>
    <scope>NUCLEOTIDE SEQUENCE</scope>
    <source>
        <strain evidence="2">PS1010</strain>
    </source>
</reference>
<dbReference type="PANTHER" id="PTHR46964:SF2">
    <property type="entry name" value="SERPENTINE RECEPTOR, CLASS T"/>
    <property type="match status" value="1"/>
</dbReference>
<sequence length="275" mass="31559">MSWIAAGYYYFPLVGGYNNSSLTNWIISTHTSVVFYFFTFCFELPALFSCFQYRADSAADLDPKKRIPRGFTYFICVFAHSFPFVVATSLAFADTSKEEYYRIVAQYYPKCIHILSHHGFIVYDYRTNPWLVMAGLSTMIWVVFFAGYFLFLVIYTIGILQKMRQHMSASTFKLHKTALIAVTLQVVIPFSFILAPLIIIFIVVLEQLSSWQEIASDTMILISCHSMVSTIVMICCNGRYLEVVRSFFTDTLKIKQLQLPKSAVVERTITAIAQH</sequence>
<evidence type="ECO:0000256" key="1">
    <source>
        <dbReference type="SAM" id="Phobius"/>
    </source>
</evidence>
<feature type="transmembrane region" description="Helical" evidence="1">
    <location>
        <begin position="178"/>
        <end position="202"/>
    </location>
</feature>
<keyword evidence="1" id="KW-0812">Transmembrane</keyword>
<evidence type="ECO:0008006" key="4">
    <source>
        <dbReference type="Google" id="ProtNLM"/>
    </source>
</evidence>
<dbReference type="InterPro" id="IPR019429">
    <property type="entry name" value="7TM_GPCR_serpentine_rcpt_Sri"/>
</dbReference>
<keyword evidence="3" id="KW-1185">Reference proteome</keyword>
<feature type="transmembrane region" description="Helical" evidence="1">
    <location>
        <begin position="71"/>
        <end position="92"/>
    </location>
</feature>
<keyword evidence="1" id="KW-0472">Membrane</keyword>
<dbReference type="Proteomes" id="UP001152747">
    <property type="component" value="Unassembled WGS sequence"/>
</dbReference>
<proteinExistence type="predicted"/>
<dbReference type="EMBL" id="CANHGI010000001">
    <property type="protein sequence ID" value="CAI5438011.1"/>
    <property type="molecule type" value="Genomic_DNA"/>
</dbReference>
<dbReference type="AlphaFoldDB" id="A0A9P1I3D2"/>
<comment type="caution">
    <text evidence="2">The sequence shown here is derived from an EMBL/GenBank/DDBJ whole genome shotgun (WGS) entry which is preliminary data.</text>
</comment>
<dbReference type="Pfam" id="PF10327">
    <property type="entry name" value="7TM_GPCR_Sri"/>
    <property type="match status" value="1"/>
</dbReference>
<organism evidence="2 3">
    <name type="scientific">Caenorhabditis angaria</name>
    <dbReference type="NCBI Taxonomy" id="860376"/>
    <lineage>
        <taxon>Eukaryota</taxon>
        <taxon>Metazoa</taxon>
        <taxon>Ecdysozoa</taxon>
        <taxon>Nematoda</taxon>
        <taxon>Chromadorea</taxon>
        <taxon>Rhabditida</taxon>
        <taxon>Rhabditina</taxon>
        <taxon>Rhabditomorpha</taxon>
        <taxon>Rhabditoidea</taxon>
        <taxon>Rhabditidae</taxon>
        <taxon>Peloderinae</taxon>
        <taxon>Caenorhabditis</taxon>
    </lineage>
</organism>
<name>A0A9P1I3D2_9PELO</name>
<evidence type="ECO:0000313" key="3">
    <source>
        <dbReference type="Proteomes" id="UP001152747"/>
    </source>
</evidence>
<protein>
    <recommendedName>
        <fullName evidence="4">Serpentine Receptor, class I</fullName>
    </recommendedName>
</protein>
<evidence type="ECO:0000313" key="2">
    <source>
        <dbReference type="EMBL" id="CAI5438011.1"/>
    </source>
</evidence>
<accession>A0A9P1I3D2</accession>
<dbReference type="SUPFAM" id="SSF81321">
    <property type="entry name" value="Family A G protein-coupled receptor-like"/>
    <property type="match status" value="1"/>
</dbReference>
<dbReference type="PANTHER" id="PTHR46964">
    <property type="entry name" value="SERPENTINE RECEPTOR, CLASS I-RELATED"/>
    <property type="match status" value="1"/>
</dbReference>
<feature type="transmembrane region" description="Helical" evidence="1">
    <location>
        <begin position="130"/>
        <end position="157"/>
    </location>
</feature>
<feature type="transmembrane region" description="Helical" evidence="1">
    <location>
        <begin position="214"/>
        <end position="236"/>
    </location>
</feature>
<dbReference type="OrthoDB" id="5839434at2759"/>
<gene>
    <name evidence="2" type="ORF">CAMP_LOCUS648</name>
</gene>
<feature type="transmembrane region" description="Helical" evidence="1">
    <location>
        <begin position="33"/>
        <end position="51"/>
    </location>
</feature>